<feature type="compositionally biased region" description="Basic residues" evidence="1">
    <location>
        <begin position="486"/>
        <end position="502"/>
    </location>
</feature>
<evidence type="ECO:0000313" key="4">
    <source>
        <dbReference type="Proteomes" id="UP000298416"/>
    </source>
</evidence>
<reference evidence="3" key="1">
    <citation type="submission" date="2018-01" db="EMBL/GenBank/DDBJ databases">
        <authorList>
            <person name="Mao J.F."/>
        </authorList>
    </citation>
    <scope>NUCLEOTIDE SEQUENCE</scope>
    <source>
        <strain evidence="3">Huo1</strain>
        <tissue evidence="3">Leaf</tissue>
    </source>
</reference>
<dbReference type="SUPFAM" id="SSF53098">
    <property type="entry name" value="Ribonuclease H-like"/>
    <property type="match status" value="2"/>
</dbReference>
<feature type="region of interest" description="Disordered" evidence="1">
    <location>
        <begin position="358"/>
        <end position="380"/>
    </location>
</feature>
<dbReference type="InterPro" id="IPR008906">
    <property type="entry name" value="HATC_C_dom"/>
</dbReference>
<reference evidence="3" key="2">
    <citation type="submission" date="2020-08" db="EMBL/GenBank/DDBJ databases">
        <title>Plant Genome Project.</title>
        <authorList>
            <person name="Zhang R.-G."/>
        </authorList>
    </citation>
    <scope>NUCLEOTIDE SEQUENCE</scope>
    <source>
        <strain evidence="3">Huo1</strain>
        <tissue evidence="3">Leaf</tissue>
    </source>
</reference>
<proteinExistence type="predicted"/>
<feature type="compositionally biased region" description="Basic residues" evidence="1">
    <location>
        <begin position="303"/>
        <end position="319"/>
    </location>
</feature>
<dbReference type="PANTHER" id="PTHR45749">
    <property type="match status" value="1"/>
</dbReference>
<feature type="region of interest" description="Disordered" evidence="1">
    <location>
        <begin position="108"/>
        <end position="136"/>
    </location>
</feature>
<dbReference type="SMART" id="SM00597">
    <property type="entry name" value="ZnF_TTF"/>
    <property type="match status" value="1"/>
</dbReference>
<comment type="caution">
    <text evidence="3">The sequence shown here is derived from an EMBL/GenBank/DDBJ whole genome shotgun (WGS) entry which is preliminary data.</text>
</comment>
<organism evidence="3">
    <name type="scientific">Salvia splendens</name>
    <name type="common">Scarlet sage</name>
    <dbReference type="NCBI Taxonomy" id="180675"/>
    <lineage>
        <taxon>Eukaryota</taxon>
        <taxon>Viridiplantae</taxon>
        <taxon>Streptophyta</taxon>
        <taxon>Embryophyta</taxon>
        <taxon>Tracheophyta</taxon>
        <taxon>Spermatophyta</taxon>
        <taxon>Magnoliopsida</taxon>
        <taxon>eudicotyledons</taxon>
        <taxon>Gunneridae</taxon>
        <taxon>Pentapetalae</taxon>
        <taxon>asterids</taxon>
        <taxon>lamiids</taxon>
        <taxon>Lamiales</taxon>
        <taxon>Lamiaceae</taxon>
        <taxon>Nepetoideae</taxon>
        <taxon>Mentheae</taxon>
        <taxon>Salviinae</taxon>
        <taxon>Salvia</taxon>
        <taxon>Salvia subgen. Calosphace</taxon>
        <taxon>core Calosphace</taxon>
    </lineage>
</organism>
<dbReference type="EMBL" id="PNBA02000012">
    <property type="protein sequence ID" value="KAG6405913.1"/>
    <property type="molecule type" value="Genomic_DNA"/>
</dbReference>
<dbReference type="Proteomes" id="UP000298416">
    <property type="component" value="Unassembled WGS sequence"/>
</dbReference>
<name>A0A8X8ZIH4_SALSN</name>
<accession>A0A8X8ZIH4</accession>
<protein>
    <recommendedName>
        <fullName evidence="2">TTF-type domain-containing protein</fullName>
    </recommendedName>
</protein>
<evidence type="ECO:0000259" key="2">
    <source>
        <dbReference type="SMART" id="SM00597"/>
    </source>
</evidence>
<sequence>MSNVQQTQVDVAQSCGLPPQEIMDVMAKESGGIQRLGFTYIDLKKYLGTKRTLDIKQGDSGGSAAGHRPSAIAPTHNRLLASGDSSTCPVARIGGKLDSNLPHSLHSALMSSRRHRHPSGSEKRKKRKRLDELTESQRGSIDKFFKHNTSASRNQDEWAIVAVEEQPNTNPEDQDPTDDNVGINTDDDINNVSNHVPSTSVDEEPVFTTNMYDPVNWDNLDNKARDILVEKGPIREENIIFPLDANSRHFSYSSAAGHRPSAIAPTHNRLLASGDSSTCPVARIGGKLDSNLPHSLHSALMSSRRHRHPSGSEKRKKRKRLDELTESQRGSIDKFFKHNTSASRNQDEWAIVAVEEQPNTNPEDQDPTDDNVGINPDDDINNVSNHVPSTSVDEEPVFTTNMPGPGGVEQCPRPGPPKRWGLQNPNTYMSIYMLLGSAAGHRPSAIAPTHNRLLASGDSSTCPVARIGGKLDSNLPHSLHSALMSSRRHRHPSRSEKRKKRKRLDELTESQRGSIDKFFKHNTSASRNQDEWAIVAVEEQPNTNPEDQDPTDDNVGINTDDDINNVSNHVPSTSVDEEPVFTTNMYDPVNWDNLDNKARDILVDKGPIREENIIFPLDANSRHFSYSHYSRKMKNGELRDRKWLVYSKQVDKVFCFCCKLFGSHNRKSYLGLDGFRDWRHTSERLREHEASVDHIINMNSWNELRARLSKNKTIDKELQQEIAKEKERIRKVMLRIVAIVKFLGKRSLAFRGSSEQLYNDLNGNFFACCEMIAEFDFVMEDHIRRFKNKEIRYHYLSHKIQNELISLMASDITNSIIKTVKEAKYFSVILDCTPDVSHQEQMSLLVRCVDMSDGKIKIEEYFLGFLKVDDTSGEGLFNVLLVSIKSFGLNIGDIRGQGYDNGSNMKGKNKGVQRRLLDINPRALYMPCACHSLNLTLCDMEKSCRKAISFFGVVQRIYVLFASSTKRWSVLLEHVKNLTVKSLSSTRWESRIKSIKAIRYQAPELRSALLSLSEDSDTEAKDRSDAKNLFDILGSFEFILGMVIWHDILFAVNTVSKKLQSPSMCIDSTLQQIEGMLSYFDTYRNEGFASSMIIATEIASEMGVETTFPVKRRATRKKQFDETDYNEAILQAEKDFEVNYFLVMVDNSISSLKSRFEELQSFKGTFGFIMSSETLKSLDSDGLKECCTKFSETFSLDGSSDVEINDLISELTVMQSTLPDRSMSAMEIFEFVHEADCYPNISIAYRILFTVPVTASAERSFSKLKLLKNYLRSIMSQERLNVPPRANKNSGPGLFCCKLFGSHNRKSYLGLDGFRDWRHTSERLREHEASVDHIINMNSWNELRARLSKNKTIDKELQQEIAKEKERIRKVMLRIVAIVKFLGKRSLAFRGSSEQLYNDLNGNFFACCEMIAEFDFVMEDHIRRFKNKEIRYHYLSHKIQNELISLMASDITNSIIKSVKEAKYFSVILDCTPDVSHQEQMSLLVRCVDMSDGKIKIEEYFLGFLKVDDTSGEGLFNVLLVSIKSFGLNIGDIRGQGYDNGSNMKGKNKGVQRRLLDINPRALYMPCACHSLNLTLCDMAKSCRKAISFFGVVQRIYVLFASSTKRWSVLLEHVKNLTVKSLSSTRWESRIKSIKAIRYQAPELRSALLSLSEDSDTEAKDRSDAKNLFDILGSFEFILGMVIWHDILFAVNTVSKKLQSPSMCIDSTLQQIEGMLSYFDTYRNEGFASSMIIATEIASEMGVETTFPVKRRATRKKQFDETDYNEAILQAEKDFEVNYFLVMVDNAISSLKSRFEELQSFKGIFGFIMSSETLKSLDSDGLKECCTKFSETFSLDGSSDVEINDLISELTVMQSTLPDRSMSAMEIFEFVHEADCYPNISIAYRILFTVPVTVASAERSFSKLKLLKNYLRSIMSQER</sequence>
<dbReference type="Pfam" id="PF05699">
    <property type="entry name" value="Dimer_Tnp_hAT"/>
    <property type="match status" value="2"/>
</dbReference>
<feature type="region of interest" description="Disordered" evidence="1">
    <location>
        <begin position="469"/>
        <end position="510"/>
    </location>
</feature>
<gene>
    <name evidence="3" type="ORF">SASPL_133507</name>
</gene>
<dbReference type="PANTHER" id="PTHR45749:SF24">
    <property type="entry name" value="TTF-TYPE DOMAIN-CONTAINING PROTEIN"/>
    <property type="match status" value="1"/>
</dbReference>
<dbReference type="InterPro" id="IPR012337">
    <property type="entry name" value="RNaseH-like_sf"/>
</dbReference>
<dbReference type="Pfam" id="PF14291">
    <property type="entry name" value="DUF4371"/>
    <property type="match status" value="2"/>
</dbReference>
<feature type="compositionally biased region" description="Basic residues" evidence="1">
    <location>
        <begin position="112"/>
        <end position="128"/>
    </location>
</feature>
<feature type="region of interest" description="Disordered" evidence="1">
    <location>
        <begin position="299"/>
        <end position="327"/>
    </location>
</feature>
<evidence type="ECO:0000256" key="1">
    <source>
        <dbReference type="SAM" id="MobiDB-lite"/>
    </source>
</evidence>
<dbReference type="InterPro" id="IPR025398">
    <property type="entry name" value="DUF4371"/>
</dbReference>
<dbReference type="GO" id="GO:0046983">
    <property type="term" value="F:protein dimerization activity"/>
    <property type="evidence" value="ECO:0007669"/>
    <property type="project" value="InterPro"/>
</dbReference>
<feature type="domain" description="TTF-type" evidence="2">
    <location>
        <begin position="628"/>
        <end position="713"/>
    </location>
</feature>
<keyword evidence="4" id="KW-1185">Reference proteome</keyword>
<evidence type="ECO:0000313" key="3">
    <source>
        <dbReference type="EMBL" id="KAG6405913.1"/>
    </source>
</evidence>
<dbReference type="InterPro" id="IPR006580">
    <property type="entry name" value="Znf_TTF"/>
</dbReference>